<dbReference type="RefSeq" id="WP_132229937.1">
    <property type="nucleotide sequence ID" value="NZ_NRRH01000004.1"/>
</dbReference>
<evidence type="ECO:0000259" key="4">
    <source>
        <dbReference type="Pfam" id="PF25967"/>
    </source>
</evidence>
<evidence type="ECO:0000256" key="2">
    <source>
        <dbReference type="SAM" id="Coils"/>
    </source>
</evidence>
<evidence type="ECO:0000259" key="5">
    <source>
        <dbReference type="Pfam" id="PF25973"/>
    </source>
</evidence>
<dbReference type="EMBL" id="SMDC01000007">
    <property type="protein sequence ID" value="TCW35182.1"/>
    <property type="molecule type" value="Genomic_DNA"/>
</dbReference>
<proteinExistence type="inferred from homology"/>
<evidence type="ECO:0000313" key="6">
    <source>
        <dbReference type="EMBL" id="TCW35182.1"/>
    </source>
</evidence>
<protein>
    <submittedName>
        <fullName evidence="6">RND family efflux transporter MFP subunit</fullName>
    </submittedName>
</protein>
<dbReference type="InterPro" id="IPR058647">
    <property type="entry name" value="BSH_CzcB-like"/>
</dbReference>
<accession>A0A4R4A8H7</accession>
<comment type="similarity">
    <text evidence="1">Belongs to the membrane fusion protein (MFP) (TC 8.A.1) family.</text>
</comment>
<feature type="chain" id="PRO_5020863304" evidence="3">
    <location>
        <begin position="23"/>
        <end position="376"/>
    </location>
</feature>
<feature type="coiled-coil region" evidence="2">
    <location>
        <begin position="112"/>
        <end position="163"/>
    </location>
</feature>
<comment type="caution">
    <text evidence="6">The sequence shown here is derived from an EMBL/GenBank/DDBJ whole genome shotgun (WGS) entry which is preliminary data.</text>
</comment>
<reference evidence="6 7" key="1">
    <citation type="submission" date="2019-03" db="EMBL/GenBank/DDBJ databases">
        <title>Genomic Encyclopedia of Type Strains, Phase IV (KMG-IV): sequencing the most valuable type-strain genomes for metagenomic binning, comparative biology and taxonomic classification.</title>
        <authorList>
            <person name="Goeker M."/>
        </authorList>
    </citation>
    <scope>NUCLEOTIDE SEQUENCE [LARGE SCALE GENOMIC DNA]</scope>
    <source>
        <strain evidence="6 7">DSM 203</strain>
    </source>
</reference>
<dbReference type="Proteomes" id="UP000295247">
    <property type="component" value="Unassembled WGS sequence"/>
</dbReference>
<dbReference type="SUPFAM" id="SSF111369">
    <property type="entry name" value="HlyD-like secretion proteins"/>
    <property type="match status" value="1"/>
</dbReference>
<dbReference type="PANTHER" id="PTHR30469">
    <property type="entry name" value="MULTIDRUG RESISTANCE PROTEIN MDTA"/>
    <property type="match status" value="1"/>
</dbReference>
<dbReference type="Gene3D" id="1.10.287.470">
    <property type="entry name" value="Helix hairpin bin"/>
    <property type="match status" value="1"/>
</dbReference>
<dbReference type="Pfam" id="PF25967">
    <property type="entry name" value="RND-MFP_C"/>
    <property type="match status" value="1"/>
</dbReference>
<feature type="domain" description="CzcB-like barrel-sandwich hybrid" evidence="5">
    <location>
        <begin position="77"/>
        <end position="199"/>
    </location>
</feature>
<dbReference type="GO" id="GO:1990281">
    <property type="term" value="C:efflux pump complex"/>
    <property type="evidence" value="ECO:0007669"/>
    <property type="project" value="TreeGrafter"/>
</dbReference>
<evidence type="ECO:0000256" key="3">
    <source>
        <dbReference type="SAM" id="SignalP"/>
    </source>
</evidence>
<dbReference type="GO" id="GO:0015562">
    <property type="term" value="F:efflux transmembrane transporter activity"/>
    <property type="evidence" value="ECO:0007669"/>
    <property type="project" value="TreeGrafter"/>
</dbReference>
<evidence type="ECO:0000313" key="7">
    <source>
        <dbReference type="Proteomes" id="UP000295247"/>
    </source>
</evidence>
<name>A0A4R4A8H7_MARGR</name>
<dbReference type="Pfam" id="PF25973">
    <property type="entry name" value="BSH_CzcB"/>
    <property type="match status" value="1"/>
</dbReference>
<dbReference type="NCBIfam" id="TIGR01730">
    <property type="entry name" value="RND_mfp"/>
    <property type="match status" value="1"/>
</dbReference>
<feature type="signal peptide" evidence="3">
    <location>
        <begin position="1"/>
        <end position="22"/>
    </location>
</feature>
<dbReference type="AlphaFoldDB" id="A0A4R4A8H7"/>
<dbReference type="PANTHER" id="PTHR30469:SF20">
    <property type="entry name" value="EFFLUX RND TRANSPORTER PERIPLASMIC ADAPTOR SUBUNIT"/>
    <property type="match status" value="1"/>
</dbReference>
<dbReference type="InterPro" id="IPR058627">
    <property type="entry name" value="MdtA-like_C"/>
</dbReference>
<evidence type="ECO:0000256" key="1">
    <source>
        <dbReference type="ARBA" id="ARBA00009477"/>
    </source>
</evidence>
<dbReference type="Gene3D" id="2.40.30.170">
    <property type="match status" value="1"/>
</dbReference>
<organism evidence="6 7">
    <name type="scientific">Marichromatium gracile</name>
    <name type="common">Chromatium gracile</name>
    <dbReference type="NCBI Taxonomy" id="1048"/>
    <lineage>
        <taxon>Bacteria</taxon>
        <taxon>Pseudomonadati</taxon>
        <taxon>Pseudomonadota</taxon>
        <taxon>Gammaproteobacteria</taxon>
        <taxon>Chromatiales</taxon>
        <taxon>Chromatiaceae</taxon>
        <taxon>Marichromatium</taxon>
    </lineage>
</organism>
<dbReference type="Gene3D" id="2.40.50.100">
    <property type="match status" value="1"/>
</dbReference>
<gene>
    <name evidence="6" type="ORF">EDC29_107125</name>
</gene>
<keyword evidence="3" id="KW-0732">Signal</keyword>
<sequence>MTIMRKRTAAGLTGLAALTALALPLYGDWSSEATTPQPAATEVTRPVPTAVVTRDTPWVTRDFPGSVRANRRVELAFDLDGLLVELDAREGHAVAAGTVLARLDDRDARNALSAAQARFDDARRTLDRARELRGQRMVSESEYDKARAALDIARAELQAREKAVTDTVLRAPFDGVVAARHLENHERVTAGQTVLSLQDGSRIEVVIQVPERLIAQGGLEALRNPRVRFDVEGQRWFAARTHEYRLQPDQATRTYDLTIALAPPPGINILPGMNATVRTDIDQPPVATGAPTEVITRVPSEAVWRDADGGCHVWVVPEAGGTPRRVRVEPGPLRDGQMLILSGLRPGQRVAVAGLRALREDLPVRPRLAGKRGLEG</sequence>
<dbReference type="Gene3D" id="2.40.420.20">
    <property type="match status" value="1"/>
</dbReference>
<keyword evidence="2" id="KW-0175">Coiled coil</keyword>
<feature type="domain" description="Multidrug resistance protein MdtA-like C-terminal permuted SH3" evidence="4">
    <location>
        <begin position="298"/>
        <end position="355"/>
    </location>
</feature>
<dbReference type="InterPro" id="IPR006143">
    <property type="entry name" value="RND_pump_MFP"/>
</dbReference>